<name>A0AAP3XQW3_9PROT</name>
<organism evidence="1 2">
    <name type="scientific">Marinimicrococcus flavescens</name>
    <dbReference type="NCBI Taxonomy" id="3031815"/>
    <lineage>
        <taxon>Bacteria</taxon>
        <taxon>Pseudomonadati</taxon>
        <taxon>Pseudomonadota</taxon>
        <taxon>Alphaproteobacteria</taxon>
        <taxon>Geminicoccales</taxon>
        <taxon>Geminicoccaceae</taxon>
        <taxon>Marinimicrococcus</taxon>
    </lineage>
</organism>
<comment type="caution">
    <text evidence="1">The sequence shown here is derived from an EMBL/GenBank/DDBJ whole genome shotgun (WGS) entry which is preliminary data.</text>
</comment>
<proteinExistence type="predicted"/>
<protein>
    <submittedName>
        <fullName evidence="1">Uncharacterized protein</fullName>
    </submittedName>
</protein>
<evidence type="ECO:0000313" key="2">
    <source>
        <dbReference type="Proteomes" id="UP001301140"/>
    </source>
</evidence>
<dbReference type="RefSeq" id="WP_327788245.1">
    <property type="nucleotide sequence ID" value="NZ_JARGEQ010000047.1"/>
</dbReference>
<dbReference type="AlphaFoldDB" id="A0AAP3XQW3"/>
<reference evidence="1 2" key="1">
    <citation type="submission" date="2023-03" db="EMBL/GenBank/DDBJ databases">
        <title>YIM 152171 draft genome.</title>
        <authorList>
            <person name="Yang Z."/>
        </authorList>
    </citation>
    <scope>NUCLEOTIDE SEQUENCE [LARGE SCALE GENOMIC DNA]</scope>
    <source>
        <strain evidence="1 2">YIM 152171</strain>
    </source>
</reference>
<sequence length="95" mass="10063">MGRTGSDRRGELQLEADEAGVLACRSGSREPGPGRPLWRVTAPGLCRLTASEQEVLALLESQPRARLAFLAAGGWNEVAPLPGSFHRHACVSEGA</sequence>
<keyword evidence="2" id="KW-1185">Reference proteome</keyword>
<accession>A0AAP3XQW3</accession>
<evidence type="ECO:0000313" key="1">
    <source>
        <dbReference type="EMBL" id="MDF1585825.1"/>
    </source>
</evidence>
<dbReference type="Proteomes" id="UP001301140">
    <property type="component" value="Unassembled WGS sequence"/>
</dbReference>
<dbReference type="EMBL" id="JARGEQ010000047">
    <property type="protein sequence ID" value="MDF1585825.1"/>
    <property type="molecule type" value="Genomic_DNA"/>
</dbReference>
<gene>
    <name evidence="1" type="ORF">PZ740_05440</name>
</gene>